<evidence type="ECO:0000256" key="3">
    <source>
        <dbReference type="ARBA" id="ARBA00022630"/>
    </source>
</evidence>
<evidence type="ECO:0000256" key="1">
    <source>
        <dbReference type="ARBA" id="ARBA00001974"/>
    </source>
</evidence>
<dbReference type="AlphaFoldDB" id="A0A370X5W8"/>
<name>A0A370X5W8_9GAMM</name>
<evidence type="ECO:0000259" key="6">
    <source>
        <dbReference type="Pfam" id="PF05199"/>
    </source>
</evidence>
<dbReference type="PANTHER" id="PTHR42784">
    <property type="entry name" value="PYRANOSE 2-OXIDASE"/>
    <property type="match status" value="1"/>
</dbReference>
<evidence type="ECO:0000313" key="7">
    <source>
        <dbReference type="EMBL" id="RDS83641.1"/>
    </source>
</evidence>
<dbReference type="InterPro" id="IPR036188">
    <property type="entry name" value="FAD/NAD-bd_sf"/>
</dbReference>
<comment type="similarity">
    <text evidence="2">Belongs to the GMC oxidoreductase family.</text>
</comment>
<feature type="domain" description="Glucose-methanol-choline oxidoreductase C-terminal" evidence="6">
    <location>
        <begin position="413"/>
        <end position="539"/>
    </location>
</feature>
<evidence type="ECO:0000256" key="4">
    <source>
        <dbReference type="ARBA" id="ARBA00022827"/>
    </source>
</evidence>
<dbReference type="RefSeq" id="WP_115494353.1">
    <property type="nucleotide sequence ID" value="NZ_QRBE01000002.1"/>
</dbReference>
<dbReference type="Pfam" id="PF05199">
    <property type="entry name" value="GMC_oxred_C"/>
    <property type="match status" value="1"/>
</dbReference>
<sequence length="559" mass="60238">MIIDYLDSSAASDIDADLCIIGAGAAGIAIARHFIGTSITVCLIEGGGATGEEQSQALYEGISVGTVPFDAGTSRMRVFGGSCNLWGGGCIPLGPHDLAERHWVAHSGWPIAYDELQPYYERARAYCQIEPYHFTDGSFLTSLARAPISFDADKLVNQIFARSPILFGKAYRAELEKAPNITVLLHANLLELHASASGASVRHARIGAVNGRKGVARAQHYVLACGGIENARMLLLSNSVLPHGLGNENDLVGRYFMDHPCGSVGTVITNSPERLTRPYDRNAGKGLATAFPEIGLSHAFQAAHRILNGRVHPFAVEDTVPKGIQSLRDFRAALRPCVHDENAMLEARLCAALKNAPANGEDSREHSANVAMLALRVGLGSMDIAKALLQKLRHRPTVRSNRVELMGYFEQAPNPDSRITLANERDILGLPKVCIDWRLTALDRHTYRTAAALFGTELAQACGGIYHPAAWLSEGDNVTAQVHTTAHHLGATRMADDPRHGVVDPRCRVHGVENLHVAGSSVFPTGGWAFPTFTVVALALRLADQLRALMRATALSEAI</sequence>
<dbReference type="PANTHER" id="PTHR42784:SF1">
    <property type="entry name" value="PYRANOSE 2-OXIDASE"/>
    <property type="match status" value="1"/>
</dbReference>
<reference evidence="7 8" key="1">
    <citation type="submission" date="2018-07" db="EMBL/GenBank/DDBJ databases">
        <title>Dyella monticola sp. nov. and Dyella psychrodurans sp. nov. isolated from monsoon evergreen broad-leaved forest soil of Dinghu Mountain, China.</title>
        <authorList>
            <person name="Gao Z."/>
            <person name="Qiu L."/>
        </authorList>
    </citation>
    <scope>NUCLEOTIDE SEQUENCE [LARGE SCALE GENOMIC DNA]</scope>
    <source>
        <strain evidence="7 8">4G-K06</strain>
    </source>
</reference>
<evidence type="ECO:0000256" key="2">
    <source>
        <dbReference type="ARBA" id="ARBA00010790"/>
    </source>
</evidence>
<evidence type="ECO:0000256" key="5">
    <source>
        <dbReference type="ARBA" id="ARBA00023002"/>
    </source>
</evidence>
<dbReference type="InterPro" id="IPR051473">
    <property type="entry name" value="P2Ox-like"/>
</dbReference>
<dbReference type="Proteomes" id="UP000254258">
    <property type="component" value="Unassembled WGS sequence"/>
</dbReference>
<comment type="caution">
    <text evidence="7">The sequence shown here is derived from an EMBL/GenBank/DDBJ whole genome shotgun (WGS) entry which is preliminary data.</text>
</comment>
<dbReference type="GO" id="GO:0016614">
    <property type="term" value="F:oxidoreductase activity, acting on CH-OH group of donors"/>
    <property type="evidence" value="ECO:0007669"/>
    <property type="project" value="InterPro"/>
</dbReference>
<organism evidence="7 8">
    <name type="scientific">Dyella monticola</name>
    <dbReference type="NCBI Taxonomy" id="1927958"/>
    <lineage>
        <taxon>Bacteria</taxon>
        <taxon>Pseudomonadati</taxon>
        <taxon>Pseudomonadota</taxon>
        <taxon>Gammaproteobacteria</taxon>
        <taxon>Lysobacterales</taxon>
        <taxon>Rhodanobacteraceae</taxon>
        <taxon>Dyella</taxon>
    </lineage>
</organism>
<gene>
    <name evidence="7" type="ORF">DWU98_04735</name>
</gene>
<keyword evidence="4" id="KW-0274">FAD</keyword>
<evidence type="ECO:0000313" key="8">
    <source>
        <dbReference type="Proteomes" id="UP000254258"/>
    </source>
</evidence>
<comment type="cofactor">
    <cofactor evidence="1">
        <name>FAD</name>
        <dbReference type="ChEBI" id="CHEBI:57692"/>
    </cofactor>
</comment>
<dbReference type="EMBL" id="QRBE01000002">
    <property type="protein sequence ID" value="RDS83641.1"/>
    <property type="molecule type" value="Genomic_DNA"/>
</dbReference>
<accession>A0A370X5W8</accession>
<proteinExistence type="inferred from homology"/>
<keyword evidence="5" id="KW-0560">Oxidoreductase</keyword>
<dbReference type="SUPFAM" id="SSF51905">
    <property type="entry name" value="FAD/NAD(P)-binding domain"/>
    <property type="match status" value="1"/>
</dbReference>
<keyword evidence="3" id="KW-0285">Flavoprotein</keyword>
<protein>
    <submittedName>
        <fullName evidence="7">GMC family oxidoreductase</fullName>
    </submittedName>
</protein>
<dbReference type="InterPro" id="IPR007867">
    <property type="entry name" value="GMC_OxRtase_C"/>
</dbReference>
<dbReference type="Gene3D" id="3.50.50.60">
    <property type="entry name" value="FAD/NAD(P)-binding domain"/>
    <property type="match status" value="2"/>
</dbReference>
<dbReference type="OrthoDB" id="9787779at2"/>
<keyword evidence="8" id="KW-1185">Reference proteome</keyword>